<evidence type="ECO:0000313" key="6">
    <source>
        <dbReference type="EMBL" id="WVN86581.1"/>
    </source>
</evidence>
<evidence type="ECO:0000256" key="1">
    <source>
        <dbReference type="ARBA" id="ARBA00004123"/>
    </source>
</evidence>
<evidence type="ECO:0000256" key="5">
    <source>
        <dbReference type="ARBA" id="ARBA00023242"/>
    </source>
</evidence>
<keyword evidence="3" id="KW-0227">DNA damage</keyword>
<evidence type="ECO:0000256" key="4">
    <source>
        <dbReference type="ARBA" id="ARBA00023204"/>
    </source>
</evidence>
<dbReference type="PRINTS" id="PR01245">
    <property type="entry name" value="RAD1REC1"/>
</dbReference>
<keyword evidence="7" id="KW-1185">Reference proteome</keyword>
<dbReference type="Pfam" id="PF02144">
    <property type="entry name" value="Rad1"/>
    <property type="match status" value="1"/>
</dbReference>
<dbReference type="Gene3D" id="3.70.10.10">
    <property type="match status" value="1"/>
</dbReference>
<keyword evidence="5" id="KW-0539">Nucleus</keyword>
<dbReference type="PANTHER" id="PTHR10870">
    <property type="entry name" value="CELL CYCLE CHECKPOINT PROTEIN RAD1"/>
    <property type="match status" value="1"/>
</dbReference>
<dbReference type="GO" id="GO:0006281">
    <property type="term" value="P:DNA repair"/>
    <property type="evidence" value="ECO:0007669"/>
    <property type="project" value="UniProtKB-KW"/>
</dbReference>
<keyword evidence="4" id="KW-0234">DNA repair</keyword>
<name>A0A1E3HP48_9TREE</name>
<organism evidence="6 7">
    <name type="scientific">Cryptococcus depauperatus CBS 7841</name>
    <dbReference type="NCBI Taxonomy" id="1295531"/>
    <lineage>
        <taxon>Eukaryota</taxon>
        <taxon>Fungi</taxon>
        <taxon>Dikarya</taxon>
        <taxon>Basidiomycota</taxon>
        <taxon>Agaricomycotina</taxon>
        <taxon>Tremellomycetes</taxon>
        <taxon>Tremellales</taxon>
        <taxon>Cryptococcaceae</taxon>
        <taxon>Cryptococcus</taxon>
    </lineage>
</organism>
<dbReference type="GO" id="GO:0000077">
    <property type="term" value="P:DNA damage checkpoint signaling"/>
    <property type="evidence" value="ECO:0007669"/>
    <property type="project" value="InterPro"/>
</dbReference>
<dbReference type="InterPro" id="IPR003021">
    <property type="entry name" value="Rad1_Rec1_Rad17"/>
</dbReference>
<dbReference type="KEGG" id="cdep:91085961"/>
<sequence length="334" mass="37543">MASGITHRPVLVAEMDDIRPFIRLLRGVALKPNALMEILGDMGQISVTVEDSRTLTAIAWIPTCIFTSFTFNPPVNDPPIFEIELESMLHCLYVLGNTGPIGKSKTLNKRRFADDNDEAGDDEGRWGRDRKGATSMRMEWMGKGHELKMLLRSKGKGPITEFSLRTLEPEELVNPEFDINQLVFSVQMRSEDLLSALADLPPSSRRITLVAIPPKDSRLTSDQVDEGLQKRQRDELGQLTIQAEGDFGSVELDYPNEKDVLERFACEESISVSYHSAHFNHLSRALHGTVKVCIQIDVRGLLCAQIMTQEPIDMNTHRGLLEFKMPPLEEDVID</sequence>
<accession>A0A1E3HP48</accession>
<reference evidence="6" key="2">
    <citation type="journal article" date="2022" name="Elife">
        <title>Obligate sexual reproduction of a homothallic fungus closely related to the Cryptococcus pathogenic species complex.</title>
        <authorList>
            <person name="Passer A.R."/>
            <person name="Clancey S.A."/>
            <person name="Shea T."/>
            <person name="David-Palma M."/>
            <person name="Averette A.F."/>
            <person name="Boekhout T."/>
            <person name="Porcel B.M."/>
            <person name="Nowrousian M."/>
            <person name="Cuomo C.A."/>
            <person name="Sun S."/>
            <person name="Heitman J."/>
            <person name="Coelho M.A."/>
        </authorList>
    </citation>
    <scope>NUCLEOTIDE SEQUENCE</scope>
    <source>
        <strain evidence="6">CBS 7841</strain>
    </source>
</reference>
<dbReference type="PANTHER" id="PTHR10870:SF0">
    <property type="entry name" value="CELL CYCLE CHECKPOINT PROTEIN RAD1"/>
    <property type="match status" value="1"/>
</dbReference>
<evidence type="ECO:0000313" key="7">
    <source>
        <dbReference type="Proteomes" id="UP000094043"/>
    </source>
</evidence>
<proteinExistence type="inferred from homology"/>
<comment type="subcellular location">
    <subcellularLocation>
        <location evidence="1">Nucleus</location>
    </subcellularLocation>
</comment>
<dbReference type="EMBL" id="CP143785">
    <property type="protein sequence ID" value="WVN86581.1"/>
    <property type="molecule type" value="Genomic_DNA"/>
</dbReference>
<dbReference type="AlphaFoldDB" id="A0A1E3HP48"/>
<comment type="similarity">
    <text evidence="2">Belongs to the rad1 family.</text>
</comment>
<gene>
    <name evidence="6" type="ORF">L203_101748</name>
</gene>
<dbReference type="GO" id="GO:0030896">
    <property type="term" value="C:checkpoint clamp complex"/>
    <property type="evidence" value="ECO:0007669"/>
    <property type="project" value="TreeGrafter"/>
</dbReference>
<reference evidence="6" key="1">
    <citation type="submission" date="2016-06" db="EMBL/GenBank/DDBJ databases">
        <authorList>
            <person name="Cuomo C."/>
            <person name="Litvintseva A."/>
            <person name="Heitman J."/>
            <person name="Chen Y."/>
            <person name="Sun S."/>
            <person name="Springer D."/>
            <person name="Dromer F."/>
            <person name="Young S."/>
            <person name="Zeng Q."/>
            <person name="Chapman S."/>
            <person name="Gujja S."/>
            <person name="Saif S."/>
            <person name="Birren B."/>
        </authorList>
    </citation>
    <scope>NUCLEOTIDE SEQUENCE</scope>
    <source>
        <strain evidence="6">CBS 7841</strain>
    </source>
</reference>
<reference evidence="6" key="3">
    <citation type="submission" date="2024-01" db="EMBL/GenBank/DDBJ databases">
        <authorList>
            <person name="Coelho M.A."/>
            <person name="David-Palma M."/>
            <person name="Shea T."/>
            <person name="Sun S."/>
            <person name="Cuomo C.A."/>
            <person name="Heitman J."/>
        </authorList>
    </citation>
    <scope>NUCLEOTIDE SEQUENCE</scope>
    <source>
        <strain evidence="6">CBS 7841</strain>
    </source>
</reference>
<dbReference type="RefSeq" id="XP_066067281.1">
    <property type="nucleotide sequence ID" value="XM_066211184.1"/>
</dbReference>
<dbReference type="Proteomes" id="UP000094043">
    <property type="component" value="Chromosome 2"/>
</dbReference>
<dbReference type="GeneID" id="91085961"/>
<dbReference type="VEuPathDB" id="FungiDB:L203_06198"/>
<dbReference type="OrthoDB" id="337581at2759"/>
<protein>
    <submittedName>
        <fullName evidence="6">Uncharacterized protein</fullName>
    </submittedName>
</protein>
<evidence type="ECO:0000256" key="3">
    <source>
        <dbReference type="ARBA" id="ARBA00022763"/>
    </source>
</evidence>
<evidence type="ECO:0000256" key="2">
    <source>
        <dbReference type="ARBA" id="ARBA00010991"/>
    </source>
</evidence>